<dbReference type="EMBL" id="JADIMF010000123">
    <property type="protein sequence ID" value="MBO8469641.1"/>
    <property type="molecule type" value="Genomic_DNA"/>
</dbReference>
<sequence>MVEGYDNLSSGDKTLFRKVLNSLLFHTFITLYVYDSDEGRRKTNPEYLFADRCFPLLEEYLSVMGISLCRDENYGVIYASPDEGGVRERFDKFTTQLIYMLRLIYDEERDNLSLSSDVAVSLASIIQRMISLSLFQRKPSNDVLRQSIRKLLNFRVISRLSGSIDKGDSRYIIHPTILFIVTNEKIATIARMIDDDTKGDEDEEA</sequence>
<name>A0A9D9ICD4_9SPIO</name>
<proteinExistence type="predicted"/>
<protein>
    <submittedName>
        <fullName evidence="1">DUF4194 domain-containing protein</fullName>
    </submittedName>
</protein>
<evidence type="ECO:0000313" key="1">
    <source>
        <dbReference type="EMBL" id="MBO8469641.1"/>
    </source>
</evidence>
<dbReference type="Pfam" id="PF13835">
    <property type="entry name" value="DUF4194"/>
    <property type="match status" value="1"/>
</dbReference>
<dbReference type="InterPro" id="IPR025449">
    <property type="entry name" value="JetB"/>
</dbReference>
<evidence type="ECO:0000313" key="2">
    <source>
        <dbReference type="Proteomes" id="UP000810292"/>
    </source>
</evidence>
<gene>
    <name evidence="1" type="ORF">IAA72_07645</name>
</gene>
<dbReference type="AlphaFoldDB" id="A0A9D9ICD4"/>
<comment type="caution">
    <text evidence="1">The sequence shown here is derived from an EMBL/GenBank/DDBJ whole genome shotgun (WGS) entry which is preliminary data.</text>
</comment>
<reference evidence="1" key="1">
    <citation type="submission" date="2020-10" db="EMBL/GenBank/DDBJ databases">
        <authorList>
            <person name="Gilroy R."/>
        </authorList>
    </citation>
    <scope>NUCLEOTIDE SEQUENCE</scope>
    <source>
        <strain evidence="1">14700</strain>
    </source>
</reference>
<accession>A0A9D9ICD4</accession>
<dbReference type="Proteomes" id="UP000810292">
    <property type="component" value="Unassembled WGS sequence"/>
</dbReference>
<reference evidence="1" key="2">
    <citation type="journal article" date="2021" name="PeerJ">
        <title>Extensive microbial diversity within the chicken gut microbiome revealed by metagenomics and culture.</title>
        <authorList>
            <person name="Gilroy R."/>
            <person name="Ravi A."/>
            <person name="Getino M."/>
            <person name="Pursley I."/>
            <person name="Horton D.L."/>
            <person name="Alikhan N.F."/>
            <person name="Baker D."/>
            <person name="Gharbi K."/>
            <person name="Hall N."/>
            <person name="Watson M."/>
            <person name="Adriaenssens E.M."/>
            <person name="Foster-Nyarko E."/>
            <person name="Jarju S."/>
            <person name="Secka A."/>
            <person name="Antonio M."/>
            <person name="Oren A."/>
            <person name="Chaudhuri R.R."/>
            <person name="La Ragione R."/>
            <person name="Hildebrand F."/>
            <person name="Pallen M.J."/>
        </authorList>
    </citation>
    <scope>NUCLEOTIDE SEQUENCE</scope>
    <source>
        <strain evidence="1">14700</strain>
    </source>
</reference>
<organism evidence="1 2">
    <name type="scientific">Candidatus Ornithospirochaeta stercoravium</name>
    <dbReference type="NCBI Taxonomy" id="2840897"/>
    <lineage>
        <taxon>Bacteria</taxon>
        <taxon>Pseudomonadati</taxon>
        <taxon>Spirochaetota</taxon>
        <taxon>Spirochaetia</taxon>
        <taxon>Spirochaetales</taxon>
        <taxon>Spirochaetaceae</taxon>
        <taxon>Spirochaetaceae incertae sedis</taxon>
        <taxon>Candidatus Ornithospirochaeta</taxon>
    </lineage>
</organism>